<protein>
    <submittedName>
        <fullName evidence="1">Uncharacterized protein</fullName>
    </submittedName>
</protein>
<accession>A0A8S5MT87</accession>
<proteinExistence type="predicted"/>
<evidence type="ECO:0000313" key="1">
    <source>
        <dbReference type="EMBL" id="DAD85521.1"/>
    </source>
</evidence>
<reference evidence="1" key="1">
    <citation type="journal article" date="2021" name="Proc. Natl. Acad. Sci. U.S.A.">
        <title>A Catalog of Tens of Thousands of Viruses from Human Metagenomes Reveals Hidden Associations with Chronic Diseases.</title>
        <authorList>
            <person name="Tisza M.J."/>
            <person name="Buck C.B."/>
        </authorList>
    </citation>
    <scope>NUCLEOTIDE SEQUENCE</scope>
    <source>
        <strain evidence="1">Ct0Xn2</strain>
    </source>
</reference>
<name>A0A8S5MT87_9CAUD</name>
<dbReference type="EMBL" id="BK014984">
    <property type="protein sequence ID" value="DAD85521.1"/>
    <property type="molecule type" value="Genomic_DNA"/>
</dbReference>
<sequence length="31" mass="3616">MRLCEGCKNIYIRKGKVGKNAVFMRIPTIYL</sequence>
<organism evidence="1">
    <name type="scientific">Siphoviridae sp. ct0Xn2</name>
    <dbReference type="NCBI Taxonomy" id="2826267"/>
    <lineage>
        <taxon>Viruses</taxon>
        <taxon>Duplodnaviria</taxon>
        <taxon>Heunggongvirae</taxon>
        <taxon>Uroviricota</taxon>
        <taxon>Caudoviricetes</taxon>
    </lineage>
</organism>